<dbReference type="AlphaFoldDB" id="A0A183BRT1"/>
<organism evidence="2 3">
    <name type="scientific">Globodera pallida</name>
    <name type="common">Potato cyst nematode worm</name>
    <name type="synonym">Heterodera pallida</name>
    <dbReference type="NCBI Taxonomy" id="36090"/>
    <lineage>
        <taxon>Eukaryota</taxon>
        <taxon>Metazoa</taxon>
        <taxon>Ecdysozoa</taxon>
        <taxon>Nematoda</taxon>
        <taxon>Chromadorea</taxon>
        <taxon>Rhabditida</taxon>
        <taxon>Tylenchina</taxon>
        <taxon>Tylenchomorpha</taxon>
        <taxon>Tylenchoidea</taxon>
        <taxon>Heteroderidae</taxon>
        <taxon>Heteroderinae</taxon>
        <taxon>Globodera</taxon>
    </lineage>
</organism>
<evidence type="ECO:0000256" key="1">
    <source>
        <dbReference type="SAM" id="SignalP"/>
    </source>
</evidence>
<keyword evidence="2" id="KW-1185">Reference proteome</keyword>
<dbReference type="WBParaSite" id="GPLIN_000331700">
    <property type="protein sequence ID" value="GPLIN_000331700"/>
    <property type="gene ID" value="GPLIN_000331700"/>
</dbReference>
<reference evidence="2" key="1">
    <citation type="submission" date="2014-05" db="EMBL/GenBank/DDBJ databases">
        <title>The genome and life-stage specific transcriptomes of Globodera pallida elucidate key aspects of plant parasitism by a cyst nematode.</title>
        <authorList>
            <person name="Cotton J.A."/>
            <person name="Lilley C.J."/>
            <person name="Jones L.M."/>
            <person name="Kikuchi T."/>
            <person name="Reid A.J."/>
            <person name="Thorpe P."/>
            <person name="Tsai I.J."/>
            <person name="Beasley H."/>
            <person name="Blok V."/>
            <person name="Cock P.J.A."/>
            <person name="Van den Akker S.E."/>
            <person name="Holroyd N."/>
            <person name="Hunt M."/>
            <person name="Mantelin S."/>
            <person name="Naghra H."/>
            <person name="Pain A."/>
            <person name="Palomares-Rius J.E."/>
            <person name="Zarowiecki M."/>
            <person name="Berriman M."/>
            <person name="Jones J.T."/>
            <person name="Urwin P.E."/>
        </authorList>
    </citation>
    <scope>NUCLEOTIDE SEQUENCE [LARGE SCALE GENOMIC DNA]</scope>
    <source>
        <strain evidence="2">Lindley</strain>
    </source>
</reference>
<proteinExistence type="predicted"/>
<feature type="chain" id="PRO_5008146555" evidence="1">
    <location>
        <begin position="25"/>
        <end position="120"/>
    </location>
</feature>
<name>A0A183BRT1_GLOPA</name>
<feature type="signal peptide" evidence="1">
    <location>
        <begin position="1"/>
        <end position="24"/>
    </location>
</feature>
<accession>A0A183BRT1</accession>
<evidence type="ECO:0000313" key="3">
    <source>
        <dbReference type="WBParaSite" id="GPLIN_000331700"/>
    </source>
</evidence>
<sequence>MAPLPTLFALLCCIAALVVVRCDGGVECKVKTEDKDGNVLSSTDSKWGCKNCFTATCTGETAFKGTAIINSFPTNSFTINSSSFINSFPFHQLVPLNKRYPGVKRSLITNMTPDLSYGII</sequence>
<keyword evidence="1" id="KW-0732">Signal</keyword>
<evidence type="ECO:0000313" key="2">
    <source>
        <dbReference type="Proteomes" id="UP000050741"/>
    </source>
</evidence>
<reference evidence="3" key="2">
    <citation type="submission" date="2016-06" db="UniProtKB">
        <authorList>
            <consortium name="WormBaseParasite"/>
        </authorList>
    </citation>
    <scope>IDENTIFICATION</scope>
</reference>
<protein>
    <submittedName>
        <fullName evidence="3">Expansin-like EG45 domain-containing protein</fullName>
    </submittedName>
</protein>
<dbReference type="Proteomes" id="UP000050741">
    <property type="component" value="Unassembled WGS sequence"/>
</dbReference>